<feature type="domain" description="Response regulatory" evidence="10">
    <location>
        <begin position="9"/>
        <end position="126"/>
    </location>
</feature>
<evidence type="ECO:0000259" key="9">
    <source>
        <dbReference type="PROSITE" id="PS01124"/>
    </source>
</evidence>
<dbReference type="InterPro" id="IPR051552">
    <property type="entry name" value="HptR"/>
</dbReference>
<dbReference type="Pfam" id="PF00072">
    <property type="entry name" value="Response_reg"/>
    <property type="match status" value="1"/>
</dbReference>
<keyword evidence="3 8" id="KW-0597">Phosphoprotein</keyword>
<dbReference type="GO" id="GO:0000160">
    <property type="term" value="P:phosphorelay signal transduction system"/>
    <property type="evidence" value="ECO:0007669"/>
    <property type="project" value="UniProtKB-KW"/>
</dbReference>
<dbReference type="SUPFAM" id="SSF52172">
    <property type="entry name" value="CheY-like"/>
    <property type="match status" value="1"/>
</dbReference>
<dbReference type="AlphaFoldDB" id="A0AAP5H315"/>
<dbReference type="CDD" id="cd17536">
    <property type="entry name" value="REC_YesN-like"/>
    <property type="match status" value="1"/>
</dbReference>
<evidence type="ECO:0000256" key="6">
    <source>
        <dbReference type="ARBA" id="ARBA00023125"/>
    </source>
</evidence>
<dbReference type="SUPFAM" id="SSF46689">
    <property type="entry name" value="Homeodomain-like"/>
    <property type="match status" value="2"/>
</dbReference>
<proteinExistence type="predicted"/>
<dbReference type="RefSeq" id="WP_082560562.1">
    <property type="nucleotide sequence ID" value="NZ_JAVDTR010000003.1"/>
</dbReference>
<dbReference type="GO" id="GO:0005737">
    <property type="term" value="C:cytoplasm"/>
    <property type="evidence" value="ECO:0007669"/>
    <property type="project" value="UniProtKB-SubCell"/>
</dbReference>
<evidence type="ECO:0000313" key="12">
    <source>
        <dbReference type="Proteomes" id="UP001254832"/>
    </source>
</evidence>
<evidence type="ECO:0000259" key="10">
    <source>
        <dbReference type="PROSITE" id="PS50110"/>
    </source>
</evidence>
<comment type="caution">
    <text evidence="11">The sequence shown here is derived from an EMBL/GenBank/DDBJ whole genome shotgun (WGS) entry which is preliminary data.</text>
</comment>
<dbReference type="SMART" id="SM00342">
    <property type="entry name" value="HTH_ARAC"/>
    <property type="match status" value="1"/>
</dbReference>
<keyword evidence="5" id="KW-0805">Transcription regulation</keyword>
<dbReference type="InterPro" id="IPR001789">
    <property type="entry name" value="Sig_transdc_resp-reg_receiver"/>
</dbReference>
<dbReference type="Gene3D" id="1.10.10.60">
    <property type="entry name" value="Homeodomain-like"/>
    <property type="match status" value="2"/>
</dbReference>
<evidence type="ECO:0000256" key="5">
    <source>
        <dbReference type="ARBA" id="ARBA00023015"/>
    </source>
</evidence>
<dbReference type="PRINTS" id="PR00032">
    <property type="entry name" value="HTHARAC"/>
</dbReference>
<dbReference type="PROSITE" id="PS50110">
    <property type="entry name" value="RESPONSE_REGULATORY"/>
    <property type="match status" value="1"/>
</dbReference>
<dbReference type="InterPro" id="IPR011006">
    <property type="entry name" value="CheY-like_superfamily"/>
</dbReference>
<keyword evidence="7" id="KW-0804">Transcription</keyword>
<feature type="domain" description="HTH araC/xylS-type" evidence="9">
    <location>
        <begin position="261"/>
        <end position="359"/>
    </location>
</feature>
<protein>
    <submittedName>
        <fullName evidence="11">Two-component system response regulator YesN</fullName>
    </submittedName>
</protein>
<keyword evidence="6" id="KW-0238">DNA-binding</keyword>
<evidence type="ECO:0000256" key="8">
    <source>
        <dbReference type="PROSITE-ProRule" id="PRU00169"/>
    </source>
</evidence>
<dbReference type="SMART" id="SM00448">
    <property type="entry name" value="REC"/>
    <property type="match status" value="1"/>
</dbReference>
<evidence type="ECO:0000256" key="1">
    <source>
        <dbReference type="ARBA" id="ARBA00004496"/>
    </source>
</evidence>
<reference evidence="11" key="1">
    <citation type="submission" date="2023-07" db="EMBL/GenBank/DDBJ databases">
        <title>Sorghum-associated microbial communities from plants grown in Nebraska, USA.</title>
        <authorList>
            <person name="Schachtman D."/>
        </authorList>
    </citation>
    <scope>NUCLEOTIDE SEQUENCE</scope>
    <source>
        <strain evidence="11">BE80</strain>
    </source>
</reference>
<dbReference type="GO" id="GO:0003700">
    <property type="term" value="F:DNA-binding transcription factor activity"/>
    <property type="evidence" value="ECO:0007669"/>
    <property type="project" value="InterPro"/>
</dbReference>
<dbReference type="Proteomes" id="UP001254832">
    <property type="component" value="Unassembled WGS sequence"/>
</dbReference>
<feature type="modified residue" description="4-aspartylphosphate" evidence="8">
    <location>
        <position position="61"/>
    </location>
</feature>
<dbReference type="Pfam" id="PF12833">
    <property type="entry name" value="HTH_18"/>
    <property type="match status" value="1"/>
</dbReference>
<dbReference type="PROSITE" id="PS01124">
    <property type="entry name" value="HTH_ARAC_FAMILY_2"/>
    <property type="match status" value="1"/>
</dbReference>
<evidence type="ECO:0000256" key="7">
    <source>
        <dbReference type="ARBA" id="ARBA00023163"/>
    </source>
</evidence>
<keyword evidence="2" id="KW-0963">Cytoplasm</keyword>
<sequence length="365" mass="41949">MNKEQMQYKVLLVDDEPWNRDILRNLGAWAELGMIVAGEAEDGQEALQLIGQLQPHIIITDMRMPGTDGVELLQTLSAQYPMIKVIVVSGYDDFNYAKHAIRHRAADYLLKPVNPEELNAVLAKCQRELEKTAYGPESWEPYSSAFASEFAVFQHQLRLRFNDLNTAGLLELFQQLESTLMGTEIHRPQQLGRIVYELQTLLTELCGTNALCEQQPSSAVLPPAHILSSISTAVEWVAASYEQALEQLIAQRKFKNRLNLDEVKQYIEQHCMELITLEQLAQIFFVSKEYMSKVYKREYGVNVSDYIVQLRMARAKEWVLDDQVPFKHIAEMTGYEDVSYFYRVFKKHFGLSPGEMRKGHTNSFD</sequence>
<dbReference type="EMBL" id="JAVDTR010000003">
    <property type="protein sequence ID" value="MDR6723179.1"/>
    <property type="molecule type" value="Genomic_DNA"/>
</dbReference>
<comment type="subcellular location">
    <subcellularLocation>
        <location evidence="1">Cytoplasm</location>
    </subcellularLocation>
</comment>
<dbReference type="Gene3D" id="3.40.50.2300">
    <property type="match status" value="1"/>
</dbReference>
<organism evidence="11 12">
    <name type="scientific">Paenibacillus amylolyticus</name>
    <dbReference type="NCBI Taxonomy" id="1451"/>
    <lineage>
        <taxon>Bacteria</taxon>
        <taxon>Bacillati</taxon>
        <taxon>Bacillota</taxon>
        <taxon>Bacilli</taxon>
        <taxon>Bacillales</taxon>
        <taxon>Paenibacillaceae</taxon>
        <taxon>Paenibacillus</taxon>
    </lineage>
</organism>
<dbReference type="PANTHER" id="PTHR42713:SF3">
    <property type="entry name" value="TRANSCRIPTIONAL REGULATORY PROTEIN HPTR"/>
    <property type="match status" value="1"/>
</dbReference>
<dbReference type="InterPro" id="IPR020449">
    <property type="entry name" value="Tscrpt_reg_AraC-type_HTH"/>
</dbReference>
<evidence type="ECO:0000256" key="3">
    <source>
        <dbReference type="ARBA" id="ARBA00022553"/>
    </source>
</evidence>
<evidence type="ECO:0000256" key="4">
    <source>
        <dbReference type="ARBA" id="ARBA00023012"/>
    </source>
</evidence>
<dbReference type="InterPro" id="IPR009057">
    <property type="entry name" value="Homeodomain-like_sf"/>
</dbReference>
<accession>A0AAP5H315</accession>
<evidence type="ECO:0000256" key="2">
    <source>
        <dbReference type="ARBA" id="ARBA00022490"/>
    </source>
</evidence>
<name>A0AAP5H315_PAEAM</name>
<dbReference type="PANTHER" id="PTHR42713">
    <property type="entry name" value="HISTIDINE KINASE-RELATED"/>
    <property type="match status" value="1"/>
</dbReference>
<keyword evidence="4" id="KW-0902">Two-component regulatory system</keyword>
<gene>
    <name evidence="11" type="ORF">J2W91_001631</name>
</gene>
<dbReference type="GO" id="GO:0043565">
    <property type="term" value="F:sequence-specific DNA binding"/>
    <property type="evidence" value="ECO:0007669"/>
    <property type="project" value="InterPro"/>
</dbReference>
<dbReference type="InterPro" id="IPR018060">
    <property type="entry name" value="HTH_AraC"/>
</dbReference>
<evidence type="ECO:0000313" key="11">
    <source>
        <dbReference type="EMBL" id="MDR6723179.1"/>
    </source>
</evidence>